<evidence type="ECO:0000256" key="3">
    <source>
        <dbReference type="RuleBase" id="RU000590"/>
    </source>
</evidence>
<dbReference type="SUPFAM" id="SSF55920">
    <property type="entry name" value="Creatinase/aminopeptidase"/>
    <property type="match status" value="1"/>
</dbReference>
<evidence type="ECO:0000259" key="5">
    <source>
        <dbReference type="Pfam" id="PF01321"/>
    </source>
</evidence>
<dbReference type="Gene3D" id="3.90.230.10">
    <property type="entry name" value="Creatinase/methionine aminopeptidase superfamily"/>
    <property type="match status" value="1"/>
</dbReference>
<feature type="domain" description="Peptidase M24" evidence="4">
    <location>
        <begin position="159"/>
        <end position="361"/>
    </location>
</feature>
<keyword evidence="1 3" id="KW-0479">Metal-binding</keyword>
<dbReference type="InterPro" id="IPR001131">
    <property type="entry name" value="Peptidase_M24B_aminopep-P_CS"/>
</dbReference>
<dbReference type="AlphaFoldDB" id="F1T442"/>
<dbReference type="InterPro" id="IPR036005">
    <property type="entry name" value="Creatinase/aminopeptidase-like"/>
</dbReference>
<keyword evidence="2 6" id="KW-0378">Hydrolase</keyword>
<name>F1T442_9ACTN</name>
<dbReference type="eggNOG" id="COG0006">
    <property type="taxonomic scope" value="Bacteria"/>
</dbReference>
<organism evidence="6 7">
    <name type="scientific">Fannyhessea vaginae DSM 15829</name>
    <dbReference type="NCBI Taxonomy" id="525256"/>
    <lineage>
        <taxon>Bacteria</taxon>
        <taxon>Bacillati</taxon>
        <taxon>Actinomycetota</taxon>
        <taxon>Coriobacteriia</taxon>
        <taxon>Coriobacteriales</taxon>
        <taxon>Atopobiaceae</taxon>
        <taxon>Fannyhessea</taxon>
    </lineage>
</organism>
<dbReference type="Pfam" id="PF00557">
    <property type="entry name" value="Peptidase_M24"/>
    <property type="match status" value="1"/>
</dbReference>
<reference evidence="6 7" key="1">
    <citation type="submission" date="2011-02" db="EMBL/GenBank/DDBJ databases">
        <authorList>
            <person name="Muzny D."/>
            <person name="Qin X."/>
            <person name="Buhay C."/>
            <person name="Dugan-Rocha S."/>
            <person name="Ding Y."/>
            <person name="Chen G."/>
            <person name="Hawes A."/>
            <person name="Holder M."/>
            <person name="Jhangiani S."/>
            <person name="Johnson A."/>
            <person name="Khan Z."/>
            <person name="Li Z."/>
            <person name="Liu W."/>
            <person name="Liu X."/>
            <person name="Perez L."/>
            <person name="Shen H."/>
            <person name="Wang Q."/>
            <person name="Watt J."/>
            <person name="Xi L."/>
            <person name="Xin Y."/>
            <person name="Zhou J."/>
            <person name="Deng J."/>
            <person name="Jiang H."/>
            <person name="Liu Y."/>
            <person name="Qu J."/>
            <person name="Song X.-Z."/>
            <person name="Zhang L."/>
            <person name="Villasana D."/>
            <person name="Johnson A."/>
            <person name="Liu J."/>
            <person name="Liyanage D."/>
            <person name="Lorensuhewa L."/>
            <person name="Robinson T."/>
            <person name="Song A."/>
            <person name="Song B.-B."/>
            <person name="Dinh H."/>
            <person name="Thornton R."/>
            <person name="Coyle M."/>
            <person name="Francisco L."/>
            <person name="Jackson L."/>
            <person name="Javaid M."/>
            <person name="Korchina V."/>
            <person name="Kovar C."/>
            <person name="Mata R."/>
            <person name="Mathew T."/>
            <person name="Ngo R."/>
            <person name="Nguyen L."/>
            <person name="Nguyen N."/>
            <person name="Okwuonu G."/>
            <person name="Ongeri F."/>
            <person name="Pham C."/>
            <person name="Simmons D."/>
            <person name="Wilczek-Boney K."/>
            <person name="Hale W."/>
            <person name="Jakkamsetti A."/>
            <person name="Pham P."/>
            <person name="Ruth R."/>
            <person name="San Lucas F."/>
            <person name="Warren J."/>
            <person name="Zhang J."/>
            <person name="Zhao Z."/>
            <person name="Zhou C."/>
            <person name="Zhu D."/>
            <person name="Lee S."/>
            <person name="Bess C."/>
            <person name="Blankenburg K."/>
            <person name="Forbes L."/>
            <person name="Fu Q."/>
            <person name="Gubbala S."/>
            <person name="Hirani K."/>
            <person name="Jayaseelan J.C."/>
            <person name="Lara F."/>
            <person name="Munidasa M."/>
            <person name="Palculict T."/>
            <person name="Patil S."/>
            <person name="Pu L.-L."/>
            <person name="Saada N."/>
            <person name="Tang L."/>
            <person name="Weissenberger G."/>
            <person name="Zhu Y."/>
            <person name="Hemphill L."/>
            <person name="Shang Y."/>
            <person name="Youmans B."/>
            <person name="Ayvaz T."/>
            <person name="Ross M."/>
            <person name="Santibanez J."/>
            <person name="Aqrawi P."/>
            <person name="Gross S."/>
            <person name="Joshi V."/>
            <person name="Fowler G."/>
            <person name="Nazareth L."/>
            <person name="Reid J."/>
            <person name="Worley K."/>
            <person name="Petrosino J."/>
            <person name="Highlander S."/>
            <person name="Gibbs R."/>
        </authorList>
    </citation>
    <scope>NUCLEOTIDE SEQUENCE [LARGE SCALE GENOMIC DNA]</scope>
    <source>
        <strain evidence="6 7">DSM 15829</strain>
    </source>
</reference>
<sequence>MDTMDSTVADVCSTRVTRFRALMNERGYDGVILRNNPDLRWLLGTERTFDFEIAHTAFITQNGLWLHTDSRYYNTFITKLGPNTSWVIDMDDINPADWAAQHAYQTRSHIVALEDTCDIAFLDSFVAFAHAHSISVDIPRMHGDIADLRMVKDQAEVDAMKHAQSITDAGFTHMLNFMKVGMSELELRVELDNYMLSHGADALAFDTITISGPNGANPHGQPSERKLQQGDMVVMDFGAAWHDYHTDMTRTVCMGAPSEEQQLVYDTVRRAQKTVEDSIMPGDLGSDMHNRALAIIAEQGYGDYFKHGLGHGVGLEIHERPYLRPQYTKPLPENSVVTVEPGIYLPGKFGVRIEDFGLVTAHGFELFTGSTHELMCL</sequence>
<feature type="domain" description="Creatinase N-terminal" evidence="5">
    <location>
        <begin position="15"/>
        <end position="117"/>
    </location>
</feature>
<dbReference type="RefSeq" id="WP_006302585.1">
    <property type="nucleotide sequence ID" value="NZ_ACGK02000001.1"/>
</dbReference>
<dbReference type="Proteomes" id="UP000005947">
    <property type="component" value="Unassembled WGS sequence"/>
</dbReference>
<dbReference type="SUPFAM" id="SSF53092">
    <property type="entry name" value="Creatinase/prolidase N-terminal domain"/>
    <property type="match status" value="1"/>
</dbReference>
<evidence type="ECO:0000256" key="1">
    <source>
        <dbReference type="ARBA" id="ARBA00022723"/>
    </source>
</evidence>
<evidence type="ECO:0000256" key="2">
    <source>
        <dbReference type="ARBA" id="ARBA00022801"/>
    </source>
</evidence>
<dbReference type="EMBL" id="ACGK02000001">
    <property type="protein sequence ID" value="EGF23486.1"/>
    <property type="molecule type" value="Genomic_DNA"/>
</dbReference>
<evidence type="ECO:0000259" key="4">
    <source>
        <dbReference type="Pfam" id="PF00557"/>
    </source>
</evidence>
<evidence type="ECO:0000313" key="7">
    <source>
        <dbReference type="Proteomes" id="UP000005947"/>
    </source>
</evidence>
<dbReference type="GO" id="GO:0016787">
    <property type="term" value="F:hydrolase activity"/>
    <property type="evidence" value="ECO:0007669"/>
    <property type="project" value="UniProtKB-KW"/>
</dbReference>
<accession>F1T442</accession>
<dbReference type="PANTHER" id="PTHR46112:SF3">
    <property type="entry name" value="AMINOPEPTIDASE YPDF"/>
    <property type="match status" value="1"/>
</dbReference>
<comment type="similarity">
    <text evidence="3">Belongs to the peptidase M24B family.</text>
</comment>
<keyword evidence="7" id="KW-1185">Reference proteome</keyword>
<dbReference type="Gene3D" id="3.40.350.10">
    <property type="entry name" value="Creatinase/prolidase N-terminal domain"/>
    <property type="match status" value="1"/>
</dbReference>
<dbReference type="PANTHER" id="PTHR46112">
    <property type="entry name" value="AMINOPEPTIDASE"/>
    <property type="match status" value="1"/>
</dbReference>
<dbReference type="InterPro" id="IPR000587">
    <property type="entry name" value="Creatinase_N"/>
</dbReference>
<dbReference type="GeneID" id="93210048"/>
<protein>
    <submittedName>
        <fullName evidence="6">Peptidase, M24 family</fullName>
        <ecNumber evidence="6">3.4.-.-</ecNumber>
    </submittedName>
</protein>
<dbReference type="InterPro" id="IPR000994">
    <property type="entry name" value="Pept_M24"/>
</dbReference>
<dbReference type="PROSITE" id="PS00491">
    <property type="entry name" value="PROLINE_PEPTIDASE"/>
    <property type="match status" value="1"/>
</dbReference>
<dbReference type="InterPro" id="IPR050659">
    <property type="entry name" value="Peptidase_M24B"/>
</dbReference>
<dbReference type="Pfam" id="PF01321">
    <property type="entry name" value="Creatinase_N"/>
    <property type="match status" value="1"/>
</dbReference>
<evidence type="ECO:0000313" key="6">
    <source>
        <dbReference type="EMBL" id="EGF23486.1"/>
    </source>
</evidence>
<dbReference type="EC" id="3.4.-.-" evidence="6"/>
<dbReference type="GO" id="GO:0046872">
    <property type="term" value="F:metal ion binding"/>
    <property type="evidence" value="ECO:0007669"/>
    <property type="project" value="UniProtKB-KW"/>
</dbReference>
<proteinExistence type="inferred from homology"/>
<dbReference type="InterPro" id="IPR029149">
    <property type="entry name" value="Creatin/AminoP/Spt16_N"/>
</dbReference>
<gene>
    <name evidence="6" type="ORF">HMPREF0091_10433</name>
</gene>
<dbReference type="CDD" id="cd01092">
    <property type="entry name" value="APP-like"/>
    <property type="match status" value="1"/>
</dbReference>
<comment type="caution">
    <text evidence="6">The sequence shown here is derived from an EMBL/GenBank/DDBJ whole genome shotgun (WGS) entry which is preliminary data.</text>
</comment>